<gene>
    <name evidence="2" type="ORF">LCGC14_1938830</name>
</gene>
<organism evidence="2">
    <name type="scientific">marine sediment metagenome</name>
    <dbReference type="NCBI Taxonomy" id="412755"/>
    <lineage>
        <taxon>unclassified sequences</taxon>
        <taxon>metagenomes</taxon>
        <taxon>ecological metagenomes</taxon>
    </lineage>
</organism>
<dbReference type="Pfam" id="PF08241">
    <property type="entry name" value="Methyltransf_11"/>
    <property type="match status" value="1"/>
</dbReference>
<feature type="domain" description="Methyltransferase type 11" evidence="1">
    <location>
        <begin position="3"/>
        <end position="59"/>
    </location>
</feature>
<dbReference type="InterPro" id="IPR029063">
    <property type="entry name" value="SAM-dependent_MTases_sf"/>
</dbReference>
<proteinExistence type="predicted"/>
<protein>
    <recommendedName>
        <fullName evidence="1">Methyltransferase type 11 domain-containing protein</fullName>
    </recommendedName>
</protein>
<dbReference type="SUPFAM" id="SSF53335">
    <property type="entry name" value="S-adenosyl-L-methionine-dependent methyltransferases"/>
    <property type="match status" value="1"/>
</dbReference>
<evidence type="ECO:0000259" key="1">
    <source>
        <dbReference type="Pfam" id="PF08241"/>
    </source>
</evidence>
<reference evidence="2" key="1">
    <citation type="journal article" date="2015" name="Nature">
        <title>Complex archaea that bridge the gap between prokaryotes and eukaryotes.</title>
        <authorList>
            <person name="Spang A."/>
            <person name="Saw J.H."/>
            <person name="Jorgensen S.L."/>
            <person name="Zaremba-Niedzwiedzka K."/>
            <person name="Martijn J."/>
            <person name="Lind A.E."/>
            <person name="van Eijk R."/>
            <person name="Schleper C."/>
            <person name="Guy L."/>
            <person name="Ettema T.J."/>
        </authorList>
    </citation>
    <scope>NUCLEOTIDE SEQUENCE</scope>
</reference>
<dbReference type="InterPro" id="IPR013216">
    <property type="entry name" value="Methyltransf_11"/>
</dbReference>
<feature type="non-terminal residue" evidence="2">
    <location>
        <position position="1"/>
    </location>
</feature>
<name>A0A0F9HZC3_9ZZZZ</name>
<comment type="caution">
    <text evidence="2">The sequence shown here is derived from an EMBL/GenBank/DDBJ whole genome shotgun (WGS) entry which is preliminary data.</text>
</comment>
<dbReference type="GO" id="GO:0008757">
    <property type="term" value="F:S-adenosylmethionine-dependent methyltransferase activity"/>
    <property type="evidence" value="ECO:0007669"/>
    <property type="project" value="InterPro"/>
</dbReference>
<dbReference type="EMBL" id="LAZR01020948">
    <property type="protein sequence ID" value="KKL87025.1"/>
    <property type="molecule type" value="Genomic_DNA"/>
</dbReference>
<dbReference type="Gene3D" id="3.40.50.150">
    <property type="entry name" value="Vaccinia Virus protein VP39"/>
    <property type="match status" value="1"/>
</dbReference>
<sequence>GGDPSKAMLDLAPPSVETRWASADSLPFETFSVPTVLCANVFRHLTNYVPVLNEIARIANGRVFLVDAFRHGETETGTAEVCGEEFTDTIWSFEELLADLGHAFPGWTIEKRTFTTPQVVGLKLEAPKK</sequence>
<dbReference type="AlphaFoldDB" id="A0A0F9HZC3"/>
<evidence type="ECO:0000313" key="2">
    <source>
        <dbReference type="EMBL" id="KKL87025.1"/>
    </source>
</evidence>
<accession>A0A0F9HZC3</accession>